<gene>
    <name evidence="1" type="ORF">V473_15135</name>
</gene>
<evidence type="ECO:0000313" key="1">
    <source>
        <dbReference type="EMBL" id="KMS54690.1"/>
    </source>
</evidence>
<keyword evidence="2" id="KW-1185">Reference proteome</keyword>
<reference evidence="1 2" key="1">
    <citation type="journal article" date="2015" name="G3 (Bethesda)">
        <title>Insights into Ongoing Evolution of the Hexachlorocyclohexane Catabolic Pathway from Comparative Genomics of Ten Sphingomonadaceae Strains.</title>
        <authorList>
            <person name="Pearce S.L."/>
            <person name="Oakeshott J.G."/>
            <person name="Pandey G."/>
        </authorList>
    </citation>
    <scope>NUCLEOTIDE SEQUENCE [LARGE SCALE GENOMIC DNA]</scope>
    <source>
        <strain evidence="1 2">LL01</strain>
    </source>
</reference>
<comment type="caution">
    <text evidence="1">The sequence shown here is derived from an EMBL/GenBank/DDBJ whole genome shotgun (WGS) entry which is preliminary data.</text>
</comment>
<accession>A0A0J8AIY5</accession>
<name>A0A0J8AIY5_9SPHN</name>
<proteinExistence type="predicted"/>
<protein>
    <submittedName>
        <fullName evidence="1">Uncharacterized protein</fullName>
    </submittedName>
</protein>
<dbReference type="EMBL" id="JACT01000003">
    <property type="protein sequence ID" value="KMS54690.1"/>
    <property type="molecule type" value="Genomic_DNA"/>
</dbReference>
<dbReference type="Proteomes" id="UP000052232">
    <property type="component" value="Unassembled WGS sequence"/>
</dbReference>
<dbReference type="PATRIC" id="fig|1420583.3.peg.2822"/>
<sequence>MTSIAPLSGWMLDQIVRLDEVKPGFAGEMLRASAERRQVVSAFLAVTDHAYEAPTDTAAFLSSADHRSILGKAFGRVPHGLRGALKRSGPQPHDRKFYYRLFKHLADSPRHVTTAIARSEKLDQERFAVIEALPADLCDIRIVSRIDDRKKAADIVLAIDLMERRGLCRATVVEGLLRSSRPIAKVVRRWSLNMAFPPGPIPACQGFRPITNGIELRRVAKQYRNCGRNYLMPVQCGNHAFGEFSHDGREVLISFDRANGMWIVDGVYGFRNRDVHPDLSAAAYAFAARHGVPAHEIRNRGDQGVEALRRLALRFVDWNS</sequence>
<organism evidence="1 2">
    <name type="scientific">Sphingobium cupriresistens LL01</name>
    <dbReference type="NCBI Taxonomy" id="1420583"/>
    <lineage>
        <taxon>Bacteria</taxon>
        <taxon>Pseudomonadati</taxon>
        <taxon>Pseudomonadota</taxon>
        <taxon>Alphaproteobacteria</taxon>
        <taxon>Sphingomonadales</taxon>
        <taxon>Sphingomonadaceae</taxon>
        <taxon>Sphingobium</taxon>
    </lineage>
</organism>
<evidence type="ECO:0000313" key="2">
    <source>
        <dbReference type="Proteomes" id="UP000052232"/>
    </source>
</evidence>
<dbReference type="AlphaFoldDB" id="A0A0J8AIY5"/>
<dbReference type="RefSeq" id="WP_066605955.1">
    <property type="nucleotide sequence ID" value="NZ_KQ130435.1"/>
</dbReference>